<name>A0A8J6H5M7_TENMO</name>
<dbReference type="InterPro" id="IPR036179">
    <property type="entry name" value="Ig-like_dom_sf"/>
</dbReference>
<dbReference type="InterPro" id="IPR037448">
    <property type="entry name" value="Zig-8"/>
</dbReference>
<keyword evidence="4" id="KW-1185">Reference proteome</keyword>
<dbReference type="Gene3D" id="2.60.40.10">
    <property type="entry name" value="Immunoglobulins"/>
    <property type="match status" value="1"/>
</dbReference>
<feature type="compositionally biased region" description="Basic and acidic residues" evidence="1">
    <location>
        <begin position="240"/>
        <end position="250"/>
    </location>
</feature>
<reference evidence="3" key="2">
    <citation type="submission" date="2021-08" db="EMBL/GenBank/DDBJ databases">
        <authorList>
            <person name="Eriksson T."/>
        </authorList>
    </citation>
    <scope>NUCLEOTIDE SEQUENCE</scope>
    <source>
        <strain evidence="3">Stoneville</strain>
        <tissue evidence="3">Whole head</tissue>
    </source>
</reference>
<comment type="caution">
    <text evidence="3">The sequence shown here is derived from an EMBL/GenBank/DDBJ whole genome shotgun (WGS) entry which is preliminary data.</text>
</comment>
<sequence>MGKEYEVKKVKPHNPKIKIVGFNNEMTEEELKQCLINQNSSLKNMKDALCFGEHWLKPAESDIVRIESFTTAESFTRSNHTHGGVIQFILSCHQFESLQFVKSLSSEIDCEIIGTYLPEFNLYLIVVYRSPLAPSDEQFETEGDSKLRTDSARETALNTARSQQIDHRGAILSKKESRWFMLDKPFCWLVRHARVNDNVMTGRKGTLHLSESSKAEANESPLHFFQLTPLLFIRTSRERNDASYEPDQTRTRNVLSKPDEEATNKTTVPVVCAVQPGGGAAGSSLSESSPRGPHFDTAASKNVTALLGKTAYLNCRVKNLANRTMSLQVSWVRHRDVHLLTVGRYTYTSDQRFRAIHQPHSEDWTLQIKYPQHRDSGVYECQVSSTPHLSHFIHLTVIEQQIFIVQCFFSNGERLGPIRHLEFLRNFNKSFPTFKALNQQLAQKVYKCVNMFLETSGEKRDDVLSGNMGWRKQEGLEGMQGKYLKWVLGVDREKPGYIVMKETKRDGIRIEAGKRAIKFEERVIERGECRILQECLKEKKKEIGKGVWKEREGYFERNGYAGAEMCKCRKEERELGSLGREDRKERVIIARFRCGNEERENKYWKEDRTRVCRMCGEKKETIEDLLNECVELREGEESREEILNEDGKGIEWMKKVERRRRTICGEG</sequence>
<accession>A0A8J6H5M7</accession>
<dbReference type="PANTHER" id="PTHR23279">
    <property type="entry name" value="DEFECTIVE PROBOSCIS EXTENSION RESPONSE DPR -RELATED"/>
    <property type="match status" value="1"/>
</dbReference>
<dbReference type="SUPFAM" id="SSF48726">
    <property type="entry name" value="Immunoglobulin"/>
    <property type="match status" value="1"/>
</dbReference>
<dbReference type="PANTHER" id="PTHR23279:SF36">
    <property type="entry name" value="DEFECTIVE PROBOSCIS EXTENSION RESPONSE 9, ISOFORM A"/>
    <property type="match status" value="1"/>
</dbReference>
<dbReference type="InterPro" id="IPR007110">
    <property type="entry name" value="Ig-like_dom"/>
</dbReference>
<dbReference type="Pfam" id="PF07686">
    <property type="entry name" value="V-set"/>
    <property type="match status" value="1"/>
</dbReference>
<protein>
    <recommendedName>
        <fullName evidence="2">Ig-like domain-containing protein</fullName>
    </recommendedName>
</protein>
<evidence type="ECO:0000259" key="2">
    <source>
        <dbReference type="PROSITE" id="PS50835"/>
    </source>
</evidence>
<feature type="domain" description="Ig-like" evidence="2">
    <location>
        <begin position="293"/>
        <end position="385"/>
    </location>
</feature>
<dbReference type="InterPro" id="IPR013106">
    <property type="entry name" value="Ig_V-set"/>
</dbReference>
<evidence type="ECO:0000256" key="1">
    <source>
        <dbReference type="SAM" id="MobiDB-lite"/>
    </source>
</evidence>
<reference evidence="3" key="1">
    <citation type="journal article" date="2020" name="J Insects Food Feed">
        <title>The yellow mealworm (Tenebrio molitor) genome: a resource for the emerging insects as food and feed industry.</title>
        <authorList>
            <person name="Eriksson T."/>
            <person name="Andere A."/>
            <person name="Kelstrup H."/>
            <person name="Emery V."/>
            <person name="Picard C."/>
        </authorList>
    </citation>
    <scope>NUCLEOTIDE SEQUENCE</scope>
    <source>
        <strain evidence="3">Stoneville</strain>
        <tissue evidence="3">Whole head</tissue>
    </source>
</reference>
<dbReference type="AlphaFoldDB" id="A0A8J6H5M7"/>
<dbReference type="GO" id="GO:0032589">
    <property type="term" value="C:neuron projection membrane"/>
    <property type="evidence" value="ECO:0007669"/>
    <property type="project" value="TreeGrafter"/>
</dbReference>
<organism evidence="3 4">
    <name type="scientific">Tenebrio molitor</name>
    <name type="common">Yellow mealworm beetle</name>
    <dbReference type="NCBI Taxonomy" id="7067"/>
    <lineage>
        <taxon>Eukaryota</taxon>
        <taxon>Metazoa</taxon>
        <taxon>Ecdysozoa</taxon>
        <taxon>Arthropoda</taxon>
        <taxon>Hexapoda</taxon>
        <taxon>Insecta</taxon>
        <taxon>Pterygota</taxon>
        <taxon>Neoptera</taxon>
        <taxon>Endopterygota</taxon>
        <taxon>Coleoptera</taxon>
        <taxon>Polyphaga</taxon>
        <taxon>Cucujiformia</taxon>
        <taxon>Tenebrionidae</taxon>
        <taxon>Tenebrio</taxon>
    </lineage>
</organism>
<evidence type="ECO:0000313" key="4">
    <source>
        <dbReference type="Proteomes" id="UP000719412"/>
    </source>
</evidence>
<dbReference type="InterPro" id="IPR003599">
    <property type="entry name" value="Ig_sub"/>
</dbReference>
<dbReference type="GO" id="GO:0050808">
    <property type="term" value="P:synapse organization"/>
    <property type="evidence" value="ECO:0007669"/>
    <property type="project" value="TreeGrafter"/>
</dbReference>
<dbReference type="InterPro" id="IPR013783">
    <property type="entry name" value="Ig-like_fold"/>
</dbReference>
<proteinExistence type="predicted"/>
<dbReference type="SMART" id="SM00409">
    <property type="entry name" value="IG"/>
    <property type="match status" value="1"/>
</dbReference>
<evidence type="ECO:0000313" key="3">
    <source>
        <dbReference type="EMBL" id="KAH0808545.1"/>
    </source>
</evidence>
<dbReference type="SMART" id="SM00406">
    <property type="entry name" value="IGv"/>
    <property type="match status" value="1"/>
</dbReference>
<dbReference type="EMBL" id="JABDTM020028681">
    <property type="protein sequence ID" value="KAH0808545.1"/>
    <property type="molecule type" value="Genomic_DNA"/>
</dbReference>
<dbReference type="PROSITE" id="PS50835">
    <property type="entry name" value="IG_LIKE"/>
    <property type="match status" value="1"/>
</dbReference>
<gene>
    <name evidence="3" type="ORF">GEV33_014246</name>
</gene>
<dbReference type="Proteomes" id="UP000719412">
    <property type="component" value="Unassembled WGS sequence"/>
</dbReference>
<dbReference type="FunFam" id="2.60.40.10:FF:000129">
    <property type="entry name" value="CLUMA_CG018772, isoform A"/>
    <property type="match status" value="1"/>
</dbReference>
<feature type="region of interest" description="Disordered" evidence="1">
    <location>
        <begin position="240"/>
        <end position="262"/>
    </location>
</feature>